<name>A0A147F9P4_MICTE</name>
<dbReference type="Pfam" id="PF25355">
    <property type="entry name" value="DUF7882"/>
    <property type="match status" value="1"/>
</dbReference>
<evidence type="ECO:0000313" key="4">
    <source>
        <dbReference type="Proteomes" id="UP000072189"/>
    </source>
</evidence>
<dbReference type="AlphaFoldDB" id="A0A147F9P4"/>
<dbReference type="RefSeq" id="WP_058613555.1">
    <property type="nucleotide sequence ID" value="NZ_LDRS01000036.1"/>
</dbReference>
<feature type="region of interest" description="Disordered" evidence="1">
    <location>
        <begin position="102"/>
        <end position="128"/>
    </location>
</feature>
<accession>A0A147F9P4</accession>
<reference evidence="3 4" key="1">
    <citation type="journal article" date="2016" name="Front. Microbiol.">
        <title>Genomic Resource of Rice Seed Associated Bacteria.</title>
        <authorList>
            <person name="Midha S."/>
            <person name="Bansal K."/>
            <person name="Sharma S."/>
            <person name="Kumar N."/>
            <person name="Patil P.P."/>
            <person name="Chaudhry V."/>
            <person name="Patil P.B."/>
        </authorList>
    </citation>
    <scope>NUCLEOTIDE SEQUENCE [LARGE SCALE GENOMIC DNA]</scope>
    <source>
        <strain evidence="3 4">RSA3</strain>
    </source>
</reference>
<dbReference type="EMBL" id="LDRV01000028">
    <property type="protein sequence ID" value="KTS13307.1"/>
    <property type="molecule type" value="Genomic_DNA"/>
</dbReference>
<comment type="caution">
    <text evidence="3">The sequence shown here is derived from an EMBL/GenBank/DDBJ whole genome shotgun (WGS) entry which is preliminary data.</text>
</comment>
<protein>
    <submittedName>
        <fullName evidence="3">von Willebrand factor A</fullName>
    </submittedName>
</protein>
<sequence>MAKLYYGSDTAPVTLPDRLLGYIKVITATKLRRGESFTLTWSGADDETGRSTIWLQPSIPLRFVFDSPEPEQLSGDYLRALADQSNSATGLNVDVRTWEAAEEAARTPARTSASASPARTSTRPVRAA</sequence>
<feature type="compositionally biased region" description="Low complexity" evidence="1">
    <location>
        <begin position="106"/>
        <end position="128"/>
    </location>
</feature>
<evidence type="ECO:0000313" key="3">
    <source>
        <dbReference type="EMBL" id="KTS13307.1"/>
    </source>
</evidence>
<dbReference type="PATRIC" id="fig|2033.7.peg.1613"/>
<organism evidence="3 4">
    <name type="scientific">Microbacterium testaceum</name>
    <name type="common">Aureobacterium testaceum</name>
    <name type="synonym">Brevibacterium testaceum</name>
    <dbReference type="NCBI Taxonomy" id="2033"/>
    <lineage>
        <taxon>Bacteria</taxon>
        <taxon>Bacillati</taxon>
        <taxon>Actinomycetota</taxon>
        <taxon>Actinomycetes</taxon>
        <taxon>Micrococcales</taxon>
        <taxon>Microbacteriaceae</taxon>
        <taxon>Microbacterium</taxon>
    </lineage>
</organism>
<feature type="domain" description="DUF7882" evidence="2">
    <location>
        <begin position="1"/>
        <end position="93"/>
    </location>
</feature>
<evidence type="ECO:0000256" key="1">
    <source>
        <dbReference type="SAM" id="MobiDB-lite"/>
    </source>
</evidence>
<dbReference type="InterPro" id="IPR057204">
    <property type="entry name" value="DUF7882"/>
</dbReference>
<evidence type="ECO:0000259" key="2">
    <source>
        <dbReference type="Pfam" id="PF25355"/>
    </source>
</evidence>
<dbReference type="Proteomes" id="UP000072189">
    <property type="component" value="Unassembled WGS sequence"/>
</dbReference>
<proteinExistence type="predicted"/>
<gene>
    <name evidence="3" type="ORF">RSA3_05155</name>
</gene>